<dbReference type="PIRSF" id="PIRSF001439">
    <property type="entry name" value="CryM"/>
    <property type="match status" value="1"/>
</dbReference>
<dbReference type="Gene3D" id="3.40.50.720">
    <property type="entry name" value="NAD(P)-binding Rossmann-like Domain"/>
    <property type="match status" value="1"/>
</dbReference>
<dbReference type="PANTHER" id="PTHR13812:SF19">
    <property type="entry name" value="KETIMINE REDUCTASE MU-CRYSTALLIN"/>
    <property type="match status" value="1"/>
</dbReference>
<dbReference type="InterPro" id="IPR036291">
    <property type="entry name" value="NAD(P)-bd_dom_sf"/>
</dbReference>
<dbReference type="FunFam" id="3.40.50.720:FF:000311">
    <property type="entry name" value="Ornithine cyclodeaminase"/>
    <property type="match status" value="1"/>
</dbReference>
<dbReference type="GO" id="GO:0019752">
    <property type="term" value="P:carboxylic acid metabolic process"/>
    <property type="evidence" value="ECO:0007669"/>
    <property type="project" value="UniProtKB-ARBA"/>
</dbReference>
<gene>
    <name evidence="2" type="ORF">EDD68_10866</name>
</gene>
<evidence type="ECO:0000313" key="3">
    <source>
        <dbReference type="Proteomes" id="UP000294650"/>
    </source>
</evidence>
<dbReference type="EMBL" id="SMAN01000008">
    <property type="protein sequence ID" value="TCT22646.1"/>
    <property type="molecule type" value="Genomic_DNA"/>
</dbReference>
<reference evidence="2 3" key="1">
    <citation type="submission" date="2019-03" db="EMBL/GenBank/DDBJ databases">
        <title>Genomic Encyclopedia of Type Strains, Phase IV (KMG-IV): sequencing the most valuable type-strain genomes for metagenomic binning, comparative biology and taxonomic classification.</title>
        <authorList>
            <person name="Goeker M."/>
        </authorList>
    </citation>
    <scope>NUCLEOTIDE SEQUENCE [LARGE SCALE GENOMIC DNA]</scope>
    <source>
        <strain evidence="2 3">DSM 25894</strain>
    </source>
</reference>
<evidence type="ECO:0000313" key="2">
    <source>
        <dbReference type="EMBL" id="TCT22646.1"/>
    </source>
</evidence>
<sequence>MNIFKQSDIQKVVKVNRETISGIEDAFTSLANGNAVMPPVMRIDIEEYNGEVDIKTAYLKGYDLFCIKISSGFFDNPKLGLPSGNGMMLLICAKTGVPAAILMDHGYLTDVRTAAAGAVSAKYLAPTDVHTVGIIGSGNQAGYQLYALQQVRDFKKVLVYGRTNERVEKWVRNMKKTVHADIDIAESPKDVVHRSQVVVTATPSKEPLLQQEWLHPGLHITAMGSDAEHKQELDPGILTHADVLVCDHKEQCFRLGELHHGLEAGVITQEDDMIELGDLTSGVRKGRTEDGQITVCDLTGTGAQDTAIANFAYHELRSRNMGMKLD</sequence>
<dbReference type="SUPFAM" id="SSF51735">
    <property type="entry name" value="NAD(P)-binding Rossmann-fold domains"/>
    <property type="match status" value="1"/>
</dbReference>
<dbReference type="GO" id="GO:0016491">
    <property type="term" value="F:oxidoreductase activity"/>
    <property type="evidence" value="ECO:0007669"/>
    <property type="project" value="UniProtKB-ARBA"/>
</dbReference>
<name>A0A4R3N3Q8_9BACI</name>
<dbReference type="RefSeq" id="WP_132371644.1">
    <property type="nucleotide sequence ID" value="NZ_SMAN01000008.1"/>
</dbReference>
<keyword evidence="3" id="KW-1185">Reference proteome</keyword>
<accession>A0A4R3N3Q8</accession>
<dbReference type="PANTHER" id="PTHR13812">
    <property type="entry name" value="KETIMINE REDUCTASE MU-CRYSTALLIN"/>
    <property type="match status" value="1"/>
</dbReference>
<dbReference type="Proteomes" id="UP000294650">
    <property type="component" value="Unassembled WGS sequence"/>
</dbReference>
<comment type="caution">
    <text evidence="2">The sequence shown here is derived from an EMBL/GenBank/DDBJ whole genome shotgun (WGS) entry which is preliminary data.</text>
</comment>
<protein>
    <submittedName>
        <fullName evidence="2">Ornithine cyclodeaminase</fullName>
    </submittedName>
</protein>
<dbReference type="Gene3D" id="3.30.1780.10">
    <property type="entry name" value="ornithine cyclodeaminase, domain 1"/>
    <property type="match status" value="1"/>
</dbReference>
<dbReference type="AlphaFoldDB" id="A0A4R3N3Q8"/>
<dbReference type="GO" id="GO:0005737">
    <property type="term" value="C:cytoplasm"/>
    <property type="evidence" value="ECO:0007669"/>
    <property type="project" value="TreeGrafter"/>
</dbReference>
<dbReference type="Pfam" id="PF02423">
    <property type="entry name" value="OCD_Mu_crystall"/>
    <property type="match status" value="1"/>
</dbReference>
<dbReference type="InterPro" id="IPR003462">
    <property type="entry name" value="ODC_Mu_crystall"/>
</dbReference>
<dbReference type="NCBIfam" id="NF006141">
    <property type="entry name" value="PRK08291.1"/>
    <property type="match status" value="1"/>
</dbReference>
<proteinExistence type="inferred from homology"/>
<dbReference type="InterPro" id="IPR023401">
    <property type="entry name" value="ODC_N"/>
</dbReference>
<evidence type="ECO:0000256" key="1">
    <source>
        <dbReference type="ARBA" id="ARBA00008903"/>
    </source>
</evidence>
<comment type="similarity">
    <text evidence="1">Belongs to the ornithine cyclodeaminase/mu-crystallin family.</text>
</comment>
<dbReference type="OrthoDB" id="9792005at2"/>
<organism evidence="2 3">
    <name type="scientific">Melghiribacillus thermohalophilus</name>
    <dbReference type="NCBI Taxonomy" id="1324956"/>
    <lineage>
        <taxon>Bacteria</taxon>
        <taxon>Bacillati</taxon>
        <taxon>Bacillota</taxon>
        <taxon>Bacilli</taxon>
        <taxon>Bacillales</taxon>
        <taxon>Bacillaceae</taxon>
        <taxon>Melghiribacillus</taxon>
    </lineage>
</organism>